<dbReference type="InterPro" id="IPR003399">
    <property type="entry name" value="Mce/MlaD"/>
</dbReference>
<feature type="chain" id="PRO_5041238340" evidence="1">
    <location>
        <begin position="26"/>
        <end position="329"/>
    </location>
</feature>
<feature type="domain" description="Mce/MlaD" evidence="2">
    <location>
        <begin position="39"/>
        <end position="117"/>
    </location>
</feature>
<evidence type="ECO:0000256" key="1">
    <source>
        <dbReference type="SAM" id="SignalP"/>
    </source>
</evidence>
<dbReference type="InterPro" id="IPR005693">
    <property type="entry name" value="Mce"/>
</dbReference>
<dbReference type="PROSITE" id="PS51257">
    <property type="entry name" value="PROKAR_LIPOPROTEIN"/>
    <property type="match status" value="1"/>
</dbReference>
<dbReference type="PANTHER" id="PTHR33371:SF15">
    <property type="entry name" value="LIPOPROTEIN LPRN"/>
    <property type="match status" value="1"/>
</dbReference>
<keyword evidence="1" id="KW-0732">Signal</keyword>
<dbReference type="InterPro" id="IPR024516">
    <property type="entry name" value="Mce_C"/>
</dbReference>
<gene>
    <name evidence="4" type="ORF">KCV87_09200</name>
</gene>
<name>A0AA45LBG4_9PSEU</name>
<dbReference type="EMBL" id="CP073249">
    <property type="protein sequence ID" value="QUF06208.1"/>
    <property type="molecule type" value="Genomic_DNA"/>
</dbReference>
<organism evidence="4 5">
    <name type="scientific">Actinosynnema pretiosum subsp. pretiosum</name>
    <dbReference type="NCBI Taxonomy" id="103721"/>
    <lineage>
        <taxon>Bacteria</taxon>
        <taxon>Bacillati</taxon>
        <taxon>Actinomycetota</taxon>
        <taxon>Actinomycetes</taxon>
        <taxon>Pseudonocardiales</taxon>
        <taxon>Pseudonocardiaceae</taxon>
        <taxon>Actinosynnema</taxon>
    </lineage>
</organism>
<dbReference type="PANTHER" id="PTHR33371">
    <property type="entry name" value="INTERMEMBRANE PHOSPHOLIPID TRANSPORT SYSTEM BINDING PROTEIN MLAD-RELATED"/>
    <property type="match status" value="1"/>
</dbReference>
<dbReference type="GO" id="GO:0005576">
    <property type="term" value="C:extracellular region"/>
    <property type="evidence" value="ECO:0007669"/>
    <property type="project" value="TreeGrafter"/>
</dbReference>
<reference evidence="4" key="1">
    <citation type="submission" date="2021-04" db="EMBL/GenBank/DDBJ databases">
        <title>Genomic sequence of Actinosynnema pretiosum subsp. pretiosum ATCC 31280 (C-14919).</title>
        <authorList>
            <person name="Bai L."/>
            <person name="Wang X."/>
            <person name="Xiao Y."/>
        </authorList>
    </citation>
    <scope>NUCLEOTIDE SEQUENCE</scope>
    <source>
        <strain evidence="4">ATCC 31280</strain>
    </source>
</reference>
<feature type="domain" description="Mammalian cell entry C-terminal" evidence="3">
    <location>
        <begin position="129"/>
        <end position="298"/>
    </location>
</feature>
<dbReference type="NCBIfam" id="TIGR00996">
    <property type="entry name" value="Mtu_fam_mce"/>
    <property type="match status" value="1"/>
</dbReference>
<feature type="signal peptide" evidence="1">
    <location>
        <begin position="1"/>
        <end position="25"/>
    </location>
</feature>
<evidence type="ECO:0000313" key="4">
    <source>
        <dbReference type="EMBL" id="QUF06208.1"/>
    </source>
</evidence>
<dbReference type="InterPro" id="IPR052336">
    <property type="entry name" value="MlaD_Phospholipid_Transporter"/>
</dbReference>
<dbReference type="Pfam" id="PF11887">
    <property type="entry name" value="Mce4_CUP1"/>
    <property type="match status" value="1"/>
</dbReference>
<accession>A0AA45LBG4</accession>
<evidence type="ECO:0000313" key="5">
    <source>
        <dbReference type="Proteomes" id="UP000677152"/>
    </source>
</evidence>
<dbReference type="AlphaFoldDB" id="A0AA45LBG4"/>
<dbReference type="Proteomes" id="UP000677152">
    <property type="component" value="Chromosome"/>
</dbReference>
<protein>
    <submittedName>
        <fullName evidence="4">MCE family protein</fullName>
    </submittedName>
</protein>
<evidence type="ECO:0000259" key="3">
    <source>
        <dbReference type="Pfam" id="PF11887"/>
    </source>
</evidence>
<dbReference type="Pfam" id="PF02470">
    <property type="entry name" value="MlaD"/>
    <property type="match status" value="1"/>
</dbReference>
<evidence type="ECO:0000259" key="2">
    <source>
        <dbReference type="Pfam" id="PF02470"/>
    </source>
</evidence>
<sequence>MRPSRWTALVAVLVLLAGCSGMPSAYDLPLPGGADVGDRPYRVTVEFDDVLDLVPQAAVKVADVPVGRVEEIGLSEDGSVALVRLLVNGDVRLPADARGLLRQSSLLGEKYVELAPGDGGAGDGGAGGELVDGAVVPVARTNRNPEVEEVLGALSMLLNGGGIGQVQDISRELGAAFDGNTGQARSLLSTVDEFVRRLDERRADITRAVDGLARLSEVLAAQKPGIAEVLDGVEPGLRVLEEQRGQLVGLLGALDRLSGVAVDTVERSREDLVADLEALEPVLRELAEAGQDLPRSLELLLTFPFTDAVLDGVKGDYLNTYLELKGGPR</sequence>
<proteinExistence type="predicted"/>